<reference evidence="1" key="1">
    <citation type="submission" date="2020-07" db="EMBL/GenBank/DDBJ databases">
        <authorList>
            <person name="Pettersson B.M.F."/>
            <person name="Behra P.R.K."/>
            <person name="Ramesh M."/>
            <person name="Das S."/>
            <person name="Dasgupta S."/>
            <person name="Kirsebom L.A."/>
        </authorList>
    </citation>
    <scope>NUCLEOTIDE SEQUENCE</scope>
    <source>
        <strain evidence="1">DSM 44838</strain>
    </source>
</reference>
<evidence type="ECO:0000313" key="2">
    <source>
        <dbReference type="Proteomes" id="UP001141629"/>
    </source>
</evidence>
<gene>
    <name evidence="1" type="ORF">H7K45_27755</name>
</gene>
<reference evidence="1" key="2">
    <citation type="journal article" date="2022" name="BMC Genomics">
        <title>Comparative genome analysis of mycobacteria focusing on tRNA and non-coding RNA.</title>
        <authorList>
            <person name="Behra P.R.K."/>
            <person name="Pettersson B.M.F."/>
            <person name="Ramesh M."/>
            <person name="Das S."/>
            <person name="Dasgupta S."/>
            <person name="Kirsebom L.A."/>
        </authorList>
    </citation>
    <scope>NUCLEOTIDE SEQUENCE</scope>
    <source>
        <strain evidence="1">DSM 44838</strain>
    </source>
</reference>
<sequence length="258" mass="27201">MTSMLSPVTFDAPLVNPAPVGLYGATSWQPQDGPPRWLAGGVDVRVFNYGGESSFGVWGADWCASEDDLGVNDLKDGERPEFPASFEAMTVWAYDSCDSTALSRTEVRARAQQILRLQEQTAVERQLSARLLTDTGTADTSADIVGAVAQLEGILAETSTLGVIHASAMWAASAAQANLIVRSGTGLKTPLGHAWVFGGGYVQGLGDTLVATSPVFGWRTDPMVQDALRTETGKYAAIAERSVVIGYESALGAVEVTG</sequence>
<protein>
    <recommendedName>
        <fullName evidence="3">Gp13 protein</fullName>
    </recommendedName>
</protein>
<organism evidence="1 2">
    <name type="scientific">Mycobacterium yunnanensis</name>
    <dbReference type="NCBI Taxonomy" id="368477"/>
    <lineage>
        <taxon>Bacteria</taxon>
        <taxon>Bacillati</taxon>
        <taxon>Actinomycetota</taxon>
        <taxon>Actinomycetes</taxon>
        <taxon>Mycobacteriales</taxon>
        <taxon>Mycobacteriaceae</taxon>
        <taxon>Mycobacterium</taxon>
    </lineage>
</organism>
<dbReference type="EMBL" id="JACKVK010000014">
    <property type="protein sequence ID" value="MCV7424348.1"/>
    <property type="molecule type" value="Genomic_DNA"/>
</dbReference>
<dbReference type="Proteomes" id="UP001141629">
    <property type="component" value="Unassembled WGS sequence"/>
</dbReference>
<name>A0A9X2YRX8_9MYCO</name>
<dbReference type="RefSeq" id="WP_263999405.1">
    <property type="nucleotide sequence ID" value="NZ_JACKVK010000014.1"/>
</dbReference>
<dbReference type="AlphaFoldDB" id="A0A9X2YRX8"/>
<evidence type="ECO:0000313" key="1">
    <source>
        <dbReference type="EMBL" id="MCV7424348.1"/>
    </source>
</evidence>
<evidence type="ECO:0008006" key="3">
    <source>
        <dbReference type="Google" id="ProtNLM"/>
    </source>
</evidence>
<proteinExistence type="predicted"/>
<comment type="caution">
    <text evidence="1">The sequence shown here is derived from an EMBL/GenBank/DDBJ whole genome shotgun (WGS) entry which is preliminary data.</text>
</comment>
<accession>A0A9X2YRX8</accession>
<keyword evidence="2" id="KW-1185">Reference proteome</keyword>